<name>A0A0J9SYT4_PLAV1</name>
<reference evidence="2 3" key="1">
    <citation type="submission" date="2011-08" db="EMBL/GenBank/DDBJ databases">
        <title>The Genome Sequence of Plasmodium vivax Brazil I.</title>
        <authorList>
            <consortium name="The Broad Institute Genome Sequencing Platform"/>
            <consortium name="The Broad Institute Genome Sequencing Center for Infectious Disease"/>
            <person name="Neafsey D."/>
            <person name="Carlton J."/>
            <person name="Barnwell J."/>
            <person name="Collins W."/>
            <person name="Escalante A."/>
            <person name="Mullikin J."/>
            <person name="Saul A."/>
            <person name="Guigo R."/>
            <person name="Camara F."/>
            <person name="Young S.K."/>
            <person name="Zeng Q."/>
            <person name="Gargeya S."/>
            <person name="Fitzgerald M."/>
            <person name="Haas B."/>
            <person name="Abouelleil A."/>
            <person name="Alvarado L."/>
            <person name="Arachchi H.M."/>
            <person name="Berlin A."/>
            <person name="Brown A."/>
            <person name="Chapman S.B."/>
            <person name="Chen Z."/>
            <person name="Dunbar C."/>
            <person name="Freedman E."/>
            <person name="Gearin G."/>
            <person name="Gellesch M."/>
            <person name="Goldberg J."/>
            <person name="Griggs A."/>
            <person name="Gujja S."/>
            <person name="Heiman D."/>
            <person name="Howarth C."/>
            <person name="Larson L."/>
            <person name="Lui A."/>
            <person name="MacDonald P.J.P."/>
            <person name="Montmayeur A."/>
            <person name="Murphy C."/>
            <person name="Neiman D."/>
            <person name="Pearson M."/>
            <person name="Priest M."/>
            <person name="Roberts A."/>
            <person name="Saif S."/>
            <person name="Shea T."/>
            <person name="Shenoy N."/>
            <person name="Sisk P."/>
            <person name="Stolte C."/>
            <person name="Sykes S."/>
            <person name="Wortman J."/>
            <person name="Nusbaum C."/>
            <person name="Birren B."/>
        </authorList>
    </citation>
    <scope>NUCLEOTIDE SEQUENCE [LARGE SCALE GENOMIC DNA]</scope>
    <source>
        <strain evidence="2 3">Brazil I</strain>
    </source>
</reference>
<protein>
    <submittedName>
        <fullName evidence="2">Variable surface protein Vir12</fullName>
    </submittedName>
</protein>
<proteinExistence type="predicted"/>
<organism evidence="2 3">
    <name type="scientific">Plasmodium vivax (strain Brazil I)</name>
    <dbReference type="NCBI Taxonomy" id="1033975"/>
    <lineage>
        <taxon>Eukaryota</taxon>
        <taxon>Sar</taxon>
        <taxon>Alveolata</taxon>
        <taxon>Apicomplexa</taxon>
        <taxon>Aconoidasida</taxon>
        <taxon>Haemosporida</taxon>
        <taxon>Plasmodiidae</taxon>
        <taxon>Plasmodium</taxon>
        <taxon>Plasmodium (Plasmodium)</taxon>
    </lineage>
</organism>
<feature type="transmembrane region" description="Helical" evidence="1">
    <location>
        <begin position="219"/>
        <end position="238"/>
    </location>
</feature>
<evidence type="ECO:0000313" key="3">
    <source>
        <dbReference type="Proteomes" id="UP000053327"/>
    </source>
</evidence>
<keyword evidence="1" id="KW-0812">Transmembrane</keyword>
<accession>A0A0J9SYT4</accession>
<dbReference type="InterPro" id="IPR008780">
    <property type="entry name" value="Plasmodium_Vir"/>
</dbReference>
<dbReference type="AlphaFoldDB" id="A0A0J9SYT4"/>
<dbReference type="Proteomes" id="UP000053327">
    <property type="component" value="Unassembled WGS sequence"/>
</dbReference>
<evidence type="ECO:0000256" key="1">
    <source>
        <dbReference type="SAM" id="Phobius"/>
    </source>
</evidence>
<gene>
    <name evidence="2" type="ORF">PVBG_05384</name>
</gene>
<keyword evidence="1" id="KW-1133">Transmembrane helix</keyword>
<dbReference type="Pfam" id="PF05795">
    <property type="entry name" value="Plasmodium_Vir"/>
    <property type="match status" value="1"/>
</dbReference>
<evidence type="ECO:0000313" key="2">
    <source>
        <dbReference type="EMBL" id="KMZ87936.1"/>
    </source>
</evidence>
<dbReference type="EMBL" id="KQ234776">
    <property type="protein sequence ID" value="KMZ87936.1"/>
    <property type="molecule type" value="Genomic_DNA"/>
</dbReference>
<keyword evidence="1" id="KW-0472">Membrane</keyword>
<dbReference type="OrthoDB" id="387669at2759"/>
<sequence length="245" mass="28799">MATNLKELKTVLEDVTSPDDRCTYFIFWAYEKIINILNGNLSSHNDYYAINLLNQVLYTINKELPLGQKCPYYVDGALNDWKKEKYLHDYFKNFKKISDNIDENPDQCGTYLDYLEHIHELYMKDLKSCCAYYTNSDPVYLEMCPKYFKCDKKYFPHSLISKLGCEKEKTNINVDEVFKDLIVDHDVVTLTRMSNPAASNYLKNLLSHLMGDKFNSAMFYSYSFLGISFLFFLLYKVIKNNVLCE</sequence>